<dbReference type="Proteomes" id="UP000479531">
    <property type="component" value="Unassembled WGS sequence"/>
</dbReference>
<feature type="binding site" evidence="3">
    <location>
        <position position="258"/>
    </location>
    <ligand>
        <name>Mg(2+)</name>
        <dbReference type="ChEBI" id="CHEBI:18420"/>
        <label>1</label>
    </ligand>
</feature>
<organism evidence="4 5">
    <name type="scientific">Roseburia intestinalis</name>
    <dbReference type="NCBI Taxonomy" id="166486"/>
    <lineage>
        <taxon>Bacteria</taxon>
        <taxon>Bacillati</taxon>
        <taxon>Bacillota</taxon>
        <taxon>Clostridia</taxon>
        <taxon>Lachnospirales</taxon>
        <taxon>Lachnospiraceae</taxon>
        <taxon>Roseburia</taxon>
    </lineage>
</organism>
<dbReference type="InterPro" id="IPR036705">
    <property type="entry name" value="Ribosyl_crysJ1_sf"/>
</dbReference>
<dbReference type="GO" id="GO:0016787">
    <property type="term" value="F:hydrolase activity"/>
    <property type="evidence" value="ECO:0007669"/>
    <property type="project" value="UniProtKB-KW"/>
</dbReference>
<dbReference type="SUPFAM" id="SSF101478">
    <property type="entry name" value="ADP-ribosylglycohydrolase"/>
    <property type="match status" value="1"/>
</dbReference>
<dbReference type="PANTHER" id="PTHR16222:SF24">
    <property type="entry name" value="ADP-RIBOSYLHYDROLASE ARH3"/>
    <property type="match status" value="1"/>
</dbReference>
<dbReference type="EMBL" id="WGGT01000036">
    <property type="protein sequence ID" value="MVQ47447.1"/>
    <property type="molecule type" value="Genomic_DNA"/>
</dbReference>
<evidence type="ECO:0000313" key="4">
    <source>
        <dbReference type="EMBL" id="MVQ47447.1"/>
    </source>
</evidence>
<dbReference type="Pfam" id="PF03747">
    <property type="entry name" value="ADP_ribosyl_GH"/>
    <property type="match status" value="1"/>
</dbReference>
<keyword evidence="2 4" id="KW-0378">Hydrolase</keyword>
<comment type="caution">
    <text evidence="4">The sequence shown here is derived from an EMBL/GenBank/DDBJ whole genome shotgun (WGS) entry which is preliminary data.</text>
</comment>
<dbReference type="InterPro" id="IPR005502">
    <property type="entry name" value="Ribosyl_crysJ1"/>
</dbReference>
<dbReference type="RefSeq" id="WP_157351146.1">
    <property type="nucleotide sequence ID" value="NZ_WGGT01000036.1"/>
</dbReference>
<dbReference type="InterPro" id="IPR050792">
    <property type="entry name" value="ADP-ribosylglycohydrolase"/>
</dbReference>
<reference evidence="4 5" key="1">
    <citation type="submission" date="2019-10" db="EMBL/GenBank/DDBJ databases">
        <title>Roseburia spp. ameliorate alcoholic fatty liver via restoration of gut barrier function.</title>
        <authorList>
            <person name="Seo B."/>
            <person name="Ko G."/>
        </authorList>
    </citation>
    <scope>NUCLEOTIDE SEQUENCE [LARGE SCALE GENOMIC DNA]</scope>
    <source>
        <strain evidence="4 5">SNUG30017</strain>
    </source>
</reference>
<evidence type="ECO:0000256" key="3">
    <source>
        <dbReference type="PIRSR" id="PIRSR605502-1"/>
    </source>
</evidence>
<proteinExistence type="inferred from homology"/>
<feature type="binding site" evidence="3">
    <location>
        <position position="255"/>
    </location>
    <ligand>
        <name>Mg(2+)</name>
        <dbReference type="ChEBI" id="CHEBI:18420"/>
        <label>1</label>
    </ligand>
</feature>
<comment type="cofactor">
    <cofactor evidence="3">
        <name>Mg(2+)</name>
        <dbReference type="ChEBI" id="CHEBI:18420"/>
    </cofactor>
    <text evidence="3">Binds 2 magnesium ions per subunit.</text>
</comment>
<evidence type="ECO:0000313" key="5">
    <source>
        <dbReference type="Proteomes" id="UP000479531"/>
    </source>
</evidence>
<evidence type="ECO:0000256" key="1">
    <source>
        <dbReference type="ARBA" id="ARBA00010702"/>
    </source>
</evidence>
<dbReference type="Gene3D" id="1.10.4080.10">
    <property type="entry name" value="ADP-ribosylation/Crystallin J1"/>
    <property type="match status" value="1"/>
</dbReference>
<sequence length="305" mass="33885">MSKIFDGIMGVVTGDALGVPVEFKERDSYELTDMIGFGTYNQKPGTWSDDSSMTLATLESIGRLGIIDPSDIMNNFYEWLQNSKFTPWGKVFDVGGATRRAIVRYAHGIDPLKCGGKTRMDNGNGALMRILPVAMFAEDDPHDKMVTVKRIAGLTHDHPISHIACFIYAFMVEDLLNGIDKRSALSNTIQIVGGVFGETEMWQEFRFLPKIDKFERDEIKSSGYVVDTLEAAIWCFLNSCSYRECVLLAVNLGGDTDTVAAVAGGLAGIYYGYGIESGIPDEWIAQIPRKEWIKGLCDKFENKKK</sequence>
<feature type="binding site" evidence="3">
    <location>
        <position position="49"/>
    </location>
    <ligand>
        <name>Mg(2+)</name>
        <dbReference type="ChEBI" id="CHEBI:18420"/>
        <label>1</label>
    </ligand>
</feature>
<feature type="binding site" evidence="3">
    <location>
        <position position="257"/>
    </location>
    <ligand>
        <name>Mg(2+)</name>
        <dbReference type="ChEBI" id="CHEBI:18420"/>
        <label>1</label>
    </ligand>
</feature>
<feature type="binding site" evidence="3">
    <location>
        <position position="48"/>
    </location>
    <ligand>
        <name>Mg(2+)</name>
        <dbReference type="ChEBI" id="CHEBI:18420"/>
        <label>1</label>
    </ligand>
</feature>
<gene>
    <name evidence="4" type="ORF">GCK47_17630</name>
</gene>
<dbReference type="AlphaFoldDB" id="A0A6L6XL49"/>
<accession>A0A6L6XL49</accession>
<comment type="similarity">
    <text evidence="1">Belongs to the ADP-ribosylglycohydrolase family.</text>
</comment>
<evidence type="ECO:0000256" key="2">
    <source>
        <dbReference type="ARBA" id="ARBA00022801"/>
    </source>
</evidence>
<name>A0A6L6XL49_9FIRM</name>
<keyword evidence="3" id="KW-0460">Magnesium</keyword>
<dbReference type="PANTHER" id="PTHR16222">
    <property type="entry name" value="ADP-RIBOSYLGLYCOHYDROLASE"/>
    <property type="match status" value="1"/>
</dbReference>
<feature type="binding site" evidence="3">
    <location>
        <position position="50"/>
    </location>
    <ligand>
        <name>Mg(2+)</name>
        <dbReference type="ChEBI" id="CHEBI:18420"/>
        <label>1</label>
    </ligand>
</feature>
<protein>
    <submittedName>
        <fullName evidence="4">ADP-ribosylglycohydrolase</fullName>
    </submittedName>
</protein>
<dbReference type="GO" id="GO:0046872">
    <property type="term" value="F:metal ion binding"/>
    <property type="evidence" value="ECO:0007669"/>
    <property type="project" value="UniProtKB-KW"/>
</dbReference>
<keyword evidence="3" id="KW-0479">Metal-binding</keyword>